<evidence type="ECO:0000313" key="1">
    <source>
        <dbReference type="EMBL" id="EOY18745.1"/>
    </source>
</evidence>
<organism evidence="1 2">
    <name type="scientific">Theobroma cacao</name>
    <name type="common">Cacao</name>
    <name type="synonym">Cocoa</name>
    <dbReference type="NCBI Taxonomy" id="3641"/>
    <lineage>
        <taxon>Eukaryota</taxon>
        <taxon>Viridiplantae</taxon>
        <taxon>Streptophyta</taxon>
        <taxon>Embryophyta</taxon>
        <taxon>Tracheophyta</taxon>
        <taxon>Spermatophyta</taxon>
        <taxon>Magnoliopsida</taxon>
        <taxon>eudicotyledons</taxon>
        <taxon>Gunneridae</taxon>
        <taxon>Pentapetalae</taxon>
        <taxon>rosids</taxon>
        <taxon>malvids</taxon>
        <taxon>Malvales</taxon>
        <taxon>Malvaceae</taxon>
        <taxon>Byttnerioideae</taxon>
        <taxon>Theobroma</taxon>
    </lineage>
</organism>
<evidence type="ECO:0000313" key="2">
    <source>
        <dbReference type="Proteomes" id="UP000026915"/>
    </source>
</evidence>
<reference evidence="1 2" key="1">
    <citation type="journal article" date="2013" name="Genome Biol.">
        <title>The genome sequence of the most widely cultivated cacao type and its use to identify candidate genes regulating pod color.</title>
        <authorList>
            <person name="Motamayor J.C."/>
            <person name="Mockaitis K."/>
            <person name="Schmutz J."/>
            <person name="Haiminen N."/>
            <person name="Iii D.L."/>
            <person name="Cornejo O."/>
            <person name="Findley S.D."/>
            <person name="Zheng P."/>
            <person name="Utro F."/>
            <person name="Royaert S."/>
            <person name="Saski C."/>
            <person name="Jenkins J."/>
            <person name="Podicheti R."/>
            <person name="Zhao M."/>
            <person name="Scheffler B.E."/>
            <person name="Stack J.C."/>
            <person name="Feltus F.A."/>
            <person name="Mustiga G.M."/>
            <person name="Amores F."/>
            <person name="Phillips W."/>
            <person name="Marelli J.P."/>
            <person name="May G.D."/>
            <person name="Shapiro H."/>
            <person name="Ma J."/>
            <person name="Bustamante C.D."/>
            <person name="Schnell R.J."/>
            <person name="Main D."/>
            <person name="Gilbert D."/>
            <person name="Parida L."/>
            <person name="Kuhn D.N."/>
        </authorList>
    </citation>
    <scope>NUCLEOTIDE SEQUENCE [LARGE SCALE GENOMIC DNA]</scope>
    <source>
        <strain evidence="2">cv. Matina 1-6</strain>
    </source>
</reference>
<dbReference type="AlphaFoldDB" id="A0A061FN75"/>
<dbReference type="HOGENOM" id="CLU_2643007_0_0_1"/>
<name>A0A061FN75_THECC</name>
<protein>
    <recommendedName>
        <fullName evidence="3">RNase H type-1 domain-containing protein</fullName>
    </recommendedName>
</protein>
<dbReference type="EMBL" id="CM001888">
    <property type="protein sequence ID" value="EOY18745.1"/>
    <property type="molecule type" value="Genomic_DNA"/>
</dbReference>
<accession>A0A061FN75</accession>
<dbReference type="InParanoid" id="A0A061FN75"/>
<sequence>MSRLFDTLKFNVDGTSKRKPREVSTGGVIRDEVGAVKHMFSKVVGVMDCKAVELVAMKEVFMMFGSSKRVYCYGYFL</sequence>
<keyword evidence="2" id="KW-1185">Reference proteome</keyword>
<dbReference type="Proteomes" id="UP000026915">
    <property type="component" value="Chromosome 10"/>
</dbReference>
<proteinExistence type="predicted"/>
<dbReference type="Gramene" id="EOY18745">
    <property type="protein sequence ID" value="EOY18745"/>
    <property type="gene ID" value="TCM_043251"/>
</dbReference>
<evidence type="ECO:0008006" key="3">
    <source>
        <dbReference type="Google" id="ProtNLM"/>
    </source>
</evidence>
<gene>
    <name evidence="1" type="ORF">TCM_043251</name>
</gene>